<dbReference type="EMBL" id="CP011126">
    <property type="protein sequence ID" value="AKQ33441.1"/>
    <property type="molecule type" value="Genomic_DNA"/>
</dbReference>
<evidence type="ECO:0000313" key="1">
    <source>
        <dbReference type="EMBL" id="AKQ33441.1"/>
    </source>
</evidence>
<dbReference type="Proteomes" id="UP000063965">
    <property type="component" value="Chromosome"/>
</dbReference>
<dbReference type="EMBL" id="CP011126">
    <property type="protein sequence ID" value="AKQ33528.1"/>
    <property type="molecule type" value="Genomic_DNA"/>
</dbReference>
<gene>
    <name evidence="1" type="ORF">CleRT_05350</name>
    <name evidence="2" type="ORF">CleRT_06790</name>
</gene>
<sequence length="79" mass="8703">MARGVYSRFPVKSSLTNPSIYFFGSKEINNNAMTARSIGNFVGIRMQCQVATCIYRNAQGETNSITNNGDIDELGYIKG</sequence>
<evidence type="ECO:0000313" key="2">
    <source>
        <dbReference type="EMBL" id="AKQ33528.1"/>
    </source>
</evidence>
<proteinExistence type="predicted"/>
<protein>
    <submittedName>
        <fullName evidence="1">Uncharacterized protein</fullName>
    </submittedName>
</protein>
<accession>A0ABM5UU82</accession>
<reference evidence="1 3" key="1">
    <citation type="journal article" date="2015" name="Genome Biol. Evol.">
        <title>Distinctive Genome Reduction Rates Revealed by Genomic Analyses of Two Coxiella-Like Endosymbionts in Ticks.</title>
        <authorList>
            <person name="Gottlieb Y."/>
            <person name="Lalzar I."/>
            <person name="Klasson L."/>
        </authorList>
    </citation>
    <scope>NUCLEOTIDE SEQUENCE [LARGE SCALE GENOMIC DNA]</scope>
    <source>
        <strain evidence="1 3">CRt</strain>
    </source>
</reference>
<name>A0ABM5UU82_9COXI</name>
<dbReference type="RefSeq" id="WP_048875111.1">
    <property type="nucleotide sequence ID" value="NZ_CP011126.1"/>
</dbReference>
<evidence type="ECO:0000313" key="3">
    <source>
        <dbReference type="Proteomes" id="UP000063965"/>
    </source>
</evidence>
<keyword evidence="3" id="KW-1185">Reference proteome</keyword>
<organism evidence="1 3">
    <name type="scientific">Candidatus Coxiella mudrowiae</name>
    <dbReference type="NCBI Taxonomy" id="2054173"/>
    <lineage>
        <taxon>Bacteria</taxon>
        <taxon>Pseudomonadati</taxon>
        <taxon>Pseudomonadota</taxon>
        <taxon>Gammaproteobacteria</taxon>
        <taxon>Legionellales</taxon>
        <taxon>Coxiellaceae</taxon>
        <taxon>Coxiella</taxon>
    </lineage>
</organism>